<keyword evidence="3" id="KW-1185">Reference proteome</keyword>
<evidence type="ECO:0000256" key="1">
    <source>
        <dbReference type="SAM" id="MobiDB-lite"/>
    </source>
</evidence>
<feature type="region of interest" description="Disordered" evidence="1">
    <location>
        <begin position="139"/>
        <end position="190"/>
    </location>
</feature>
<organism evidence="2 3">
    <name type="scientific">Bondarzewia mesenterica</name>
    <dbReference type="NCBI Taxonomy" id="1095465"/>
    <lineage>
        <taxon>Eukaryota</taxon>
        <taxon>Fungi</taxon>
        <taxon>Dikarya</taxon>
        <taxon>Basidiomycota</taxon>
        <taxon>Agaricomycotina</taxon>
        <taxon>Agaricomycetes</taxon>
        <taxon>Russulales</taxon>
        <taxon>Bondarzewiaceae</taxon>
        <taxon>Bondarzewia</taxon>
    </lineage>
</organism>
<dbReference type="Proteomes" id="UP000310158">
    <property type="component" value="Unassembled WGS sequence"/>
</dbReference>
<name>A0A4S4M4I7_9AGAM</name>
<dbReference type="InterPro" id="IPR017856">
    <property type="entry name" value="Integrase-like_N"/>
</dbReference>
<protein>
    <submittedName>
        <fullName evidence="2">Uncharacterized protein</fullName>
    </submittedName>
</protein>
<proteinExistence type="predicted"/>
<dbReference type="OrthoDB" id="2017544at2759"/>
<gene>
    <name evidence="2" type="ORF">EW146_g1233</name>
</gene>
<evidence type="ECO:0000313" key="2">
    <source>
        <dbReference type="EMBL" id="THH20062.1"/>
    </source>
</evidence>
<sequence length="190" mass="21583">MFPRHLTRVCKRTFFTSSPAFSGHNKWSKIKHKKGAMDAQKSTIYGRATRVRQPLPSPLPLSIFFSFSPQVERKCDTNRTPWSPSRALPRLPRLASQPPLDLTRSWLLRASVVVVVFWLADGGSADPDKNMALHNMLKKSARGRRAQSEHRDPAGKVSCVAQGQRREEQGRAARDVRRDGPRRVWTTLDD</sequence>
<feature type="compositionally biased region" description="Basic and acidic residues" evidence="1">
    <location>
        <begin position="164"/>
        <end position="182"/>
    </location>
</feature>
<comment type="caution">
    <text evidence="2">The sequence shown here is derived from an EMBL/GenBank/DDBJ whole genome shotgun (WGS) entry which is preliminary data.</text>
</comment>
<evidence type="ECO:0000313" key="3">
    <source>
        <dbReference type="Proteomes" id="UP000310158"/>
    </source>
</evidence>
<dbReference type="Gene3D" id="1.10.10.200">
    <property type="match status" value="1"/>
</dbReference>
<dbReference type="EMBL" id="SGPL01000030">
    <property type="protein sequence ID" value="THH20062.1"/>
    <property type="molecule type" value="Genomic_DNA"/>
</dbReference>
<dbReference type="AlphaFoldDB" id="A0A4S4M4I7"/>
<reference evidence="2 3" key="1">
    <citation type="submission" date="2019-02" db="EMBL/GenBank/DDBJ databases">
        <title>Genome sequencing of the rare red list fungi Bondarzewia mesenterica.</title>
        <authorList>
            <person name="Buettner E."/>
            <person name="Kellner H."/>
        </authorList>
    </citation>
    <scope>NUCLEOTIDE SEQUENCE [LARGE SCALE GENOMIC DNA]</scope>
    <source>
        <strain evidence="2 3">DSM 108281</strain>
    </source>
</reference>
<accession>A0A4S4M4I7</accession>